<dbReference type="PANTHER" id="PTHR11059:SF0">
    <property type="entry name" value="DNA REPAIR PROTEIN RECN"/>
    <property type="match status" value="1"/>
</dbReference>
<dbReference type="PIRSF" id="PIRSF003128">
    <property type="entry name" value="RecN"/>
    <property type="match status" value="1"/>
</dbReference>
<dbReference type="GO" id="GO:0005524">
    <property type="term" value="F:ATP binding"/>
    <property type="evidence" value="ECO:0007669"/>
    <property type="project" value="UniProtKB-KW"/>
</dbReference>
<comment type="similarity">
    <text evidence="2 9">Belongs to the RecN family.</text>
</comment>
<dbReference type="CDD" id="cd03241">
    <property type="entry name" value="ABC_RecN"/>
    <property type="match status" value="2"/>
</dbReference>
<dbReference type="Pfam" id="PF02463">
    <property type="entry name" value="SMC_N"/>
    <property type="match status" value="1"/>
</dbReference>
<evidence type="ECO:0000259" key="11">
    <source>
        <dbReference type="Pfam" id="PF02463"/>
    </source>
</evidence>
<dbReference type="PANTHER" id="PTHR11059">
    <property type="entry name" value="DNA REPAIR PROTEIN RECN"/>
    <property type="match status" value="1"/>
</dbReference>
<organism evidence="12 13">
    <name type="scientific">Ruminococcus champanellensis (strain DSM 18848 / JCM 17042 / KCTC 15320 / 18P13)</name>
    <dbReference type="NCBI Taxonomy" id="213810"/>
    <lineage>
        <taxon>Bacteria</taxon>
        <taxon>Bacillati</taxon>
        <taxon>Bacillota</taxon>
        <taxon>Clostridia</taxon>
        <taxon>Eubacteriales</taxon>
        <taxon>Oscillospiraceae</taxon>
        <taxon>Ruminococcus</taxon>
    </lineage>
</organism>
<evidence type="ECO:0000256" key="3">
    <source>
        <dbReference type="ARBA" id="ARBA00021315"/>
    </source>
</evidence>
<accession>D4LEA7</accession>
<dbReference type="Proteomes" id="UP000007054">
    <property type="component" value="Chromosome"/>
</dbReference>
<dbReference type="InterPro" id="IPR004604">
    <property type="entry name" value="DNA_recomb/repair_RecN"/>
</dbReference>
<evidence type="ECO:0000256" key="5">
    <source>
        <dbReference type="ARBA" id="ARBA00022763"/>
    </source>
</evidence>
<dbReference type="GeneID" id="83156583"/>
<dbReference type="SUPFAM" id="SSF52540">
    <property type="entry name" value="P-loop containing nucleoside triphosphate hydrolases"/>
    <property type="match status" value="2"/>
</dbReference>
<dbReference type="PATRIC" id="fig|213810.4.peg.1809"/>
<dbReference type="EMBL" id="FP929052">
    <property type="protein sequence ID" value="CBL17952.1"/>
    <property type="molecule type" value="Genomic_DNA"/>
</dbReference>
<evidence type="ECO:0000313" key="12">
    <source>
        <dbReference type="EMBL" id="CBL17952.1"/>
    </source>
</evidence>
<evidence type="ECO:0000256" key="7">
    <source>
        <dbReference type="ARBA" id="ARBA00023204"/>
    </source>
</evidence>
<evidence type="ECO:0000313" key="13">
    <source>
        <dbReference type="Proteomes" id="UP000007054"/>
    </source>
</evidence>
<evidence type="ECO:0000256" key="10">
    <source>
        <dbReference type="SAM" id="Coils"/>
    </source>
</evidence>
<reference evidence="12" key="2">
    <citation type="submission" date="2010-03" db="EMBL/GenBank/DDBJ databases">
        <authorList>
            <person name="Pajon A."/>
        </authorList>
    </citation>
    <scope>NUCLEOTIDE SEQUENCE</scope>
    <source>
        <strain evidence="12">Type strain: 18P13</strain>
    </source>
</reference>
<keyword evidence="13" id="KW-1185">Reference proteome</keyword>
<comment type="function">
    <text evidence="1 9">May be involved in recombinational repair of damaged DNA.</text>
</comment>
<evidence type="ECO:0000256" key="1">
    <source>
        <dbReference type="ARBA" id="ARBA00003618"/>
    </source>
</evidence>
<dbReference type="OrthoDB" id="9806954at2"/>
<dbReference type="Gene3D" id="3.40.50.300">
    <property type="entry name" value="P-loop containing nucleotide triphosphate hydrolases"/>
    <property type="match status" value="2"/>
</dbReference>
<feature type="coiled-coil region" evidence="10">
    <location>
        <begin position="310"/>
        <end position="337"/>
    </location>
</feature>
<protein>
    <recommendedName>
        <fullName evidence="3 9">DNA repair protein RecN</fullName>
    </recommendedName>
    <alternativeName>
        <fullName evidence="8 9">Recombination protein N</fullName>
    </alternativeName>
</protein>
<evidence type="ECO:0000256" key="6">
    <source>
        <dbReference type="ARBA" id="ARBA00022840"/>
    </source>
</evidence>
<name>D4LEA7_RUMC1</name>
<keyword evidence="5 9" id="KW-0227">DNA damage</keyword>
<keyword evidence="4" id="KW-0547">Nucleotide-binding</keyword>
<dbReference type="BioCyc" id="RCHA213810:RUM_RS09265-MONOMER"/>
<dbReference type="InterPro" id="IPR003395">
    <property type="entry name" value="RecF/RecN/SMC_N"/>
</dbReference>
<dbReference type="GO" id="GO:0043590">
    <property type="term" value="C:bacterial nucleoid"/>
    <property type="evidence" value="ECO:0007669"/>
    <property type="project" value="TreeGrafter"/>
</dbReference>
<keyword evidence="7 9" id="KW-0234">DNA repair</keyword>
<dbReference type="KEGG" id="rch:RUM_19090"/>
<evidence type="ECO:0000256" key="2">
    <source>
        <dbReference type="ARBA" id="ARBA00009441"/>
    </source>
</evidence>
<feature type="domain" description="RecF/RecN/SMC N-terminal" evidence="11">
    <location>
        <begin position="1"/>
        <end position="501"/>
    </location>
</feature>
<dbReference type="STRING" id="213810.RUM_19090"/>
<dbReference type="GO" id="GO:0006281">
    <property type="term" value="P:DNA repair"/>
    <property type="evidence" value="ECO:0007669"/>
    <property type="project" value="UniProtKB-KW"/>
</dbReference>
<evidence type="ECO:0000256" key="9">
    <source>
        <dbReference type="PIRNR" id="PIRNR003128"/>
    </source>
</evidence>
<evidence type="ECO:0000256" key="4">
    <source>
        <dbReference type="ARBA" id="ARBA00022741"/>
    </source>
</evidence>
<reference evidence="12" key="1">
    <citation type="submission" date="2010-03" db="EMBL/GenBank/DDBJ databases">
        <title>The genome sequence of Ruminococcus sp. 18P13.</title>
        <authorList>
            <consortium name="metaHIT consortium -- http://www.metahit.eu/"/>
            <person name="Pajon A."/>
            <person name="Turner K."/>
            <person name="Parkhill J."/>
            <person name="Bernalier A."/>
        </authorList>
    </citation>
    <scope>NUCLEOTIDE SEQUENCE [LARGE SCALE GENOMIC DNA]</scope>
    <source>
        <strain evidence="12">Type strain: 18P13</strain>
    </source>
</reference>
<evidence type="ECO:0000256" key="8">
    <source>
        <dbReference type="ARBA" id="ARBA00033408"/>
    </source>
</evidence>
<dbReference type="HOGENOM" id="CLU_018297_3_1_9"/>
<gene>
    <name evidence="12" type="ordered locus">RUM_19090</name>
</gene>
<dbReference type="InterPro" id="IPR027417">
    <property type="entry name" value="P-loop_NTPase"/>
</dbReference>
<dbReference type="GO" id="GO:0006310">
    <property type="term" value="P:DNA recombination"/>
    <property type="evidence" value="ECO:0007669"/>
    <property type="project" value="InterPro"/>
</dbReference>
<keyword evidence="10" id="KW-0175">Coiled coil</keyword>
<keyword evidence="6" id="KW-0067">ATP-binding</keyword>
<dbReference type="RefSeq" id="WP_015558858.1">
    <property type="nucleotide sequence ID" value="NC_021039.1"/>
</dbReference>
<dbReference type="AlphaFoldDB" id="D4LEA7"/>
<dbReference type="NCBIfam" id="TIGR00634">
    <property type="entry name" value="recN"/>
    <property type="match status" value="1"/>
</dbReference>
<proteinExistence type="inferred from homology"/>
<dbReference type="GO" id="GO:0009432">
    <property type="term" value="P:SOS response"/>
    <property type="evidence" value="ECO:0007669"/>
    <property type="project" value="TreeGrafter"/>
</dbReference>
<sequence>MLKELYIENLAVIARAAIPFDTKLNVFTGETGAGKSILIHGINAVLGQRVTKDLVRTGCDRAVITALFTDLSDATRQVLDDLGISYEEDGITLTREILADGGSVARINQRTATVSALREIGSTLITIHGQHDNQILLEPERHLHILDAFGGDTSRLADYQDSFRELQSLARRLGTLRKAEQNQEQRMQYLRTLVRDVGALELASGEDAELEAEYQVLLHGKQIAQSMQNALALLNEPEAGLEQLQTAEEQLQDGAVLYPAMGTLAERMTAVRIETEDIASELSDLLDGLDLDGARFAQVSARRDAIAALKRRYQCDAEELLQKYEAAVQELQSYSSAAEEIRGLTEQKSALLQVVTEKAKALSNYRATLAKQFVQRVGQELAFLDMPQVQLAVQFTPGKLTMHGMETAEFLISANAGEPPKPIAKIASGGELSRMMLALKAVVGDRDEIPTMIFDEIDTGVSGRAAQKIGIKLRQIGSMRQVLCVTHLSQIAVMAEHHLLIEKRTVQNRTETSVTVLDFAGRVREIARIMGGENPSRLMLETAEAELRSAMQKP</sequence>